<evidence type="ECO:0000313" key="1">
    <source>
        <dbReference type="EMBL" id="KKN53790.1"/>
    </source>
</evidence>
<dbReference type="AlphaFoldDB" id="A0A0F9RBC5"/>
<proteinExistence type="predicted"/>
<organism evidence="1">
    <name type="scientific">marine sediment metagenome</name>
    <dbReference type="NCBI Taxonomy" id="412755"/>
    <lineage>
        <taxon>unclassified sequences</taxon>
        <taxon>metagenomes</taxon>
        <taxon>ecological metagenomes</taxon>
    </lineage>
</organism>
<accession>A0A0F9RBC5</accession>
<sequence>MGKRDKERKERVIAGTEPMIQHTKPAPMVKCIRCNVRMPEYAMEHHECKGGR</sequence>
<name>A0A0F9RBC5_9ZZZZ</name>
<protein>
    <submittedName>
        <fullName evidence="1">Uncharacterized protein</fullName>
    </submittedName>
</protein>
<reference evidence="1" key="1">
    <citation type="journal article" date="2015" name="Nature">
        <title>Complex archaea that bridge the gap between prokaryotes and eukaryotes.</title>
        <authorList>
            <person name="Spang A."/>
            <person name="Saw J.H."/>
            <person name="Jorgensen S.L."/>
            <person name="Zaremba-Niedzwiedzka K."/>
            <person name="Martijn J."/>
            <person name="Lind A.E."/>
            <person name="van Eijk R."/>
            <person name="Schleper C."/>
            <person name="Guy L."/>
            <person name="Ettema T.J."/>
        </authorList>
    </citation>
    <scope>NUCLEOTIDE SEQUENCE</scope>
</reference>
<dbReference type="EMBL" id="LAZR01000956">
    <property type="protein sequence ID" value="KKN53790.1"/>
    <property type="molecule type" value="Genomic_DNA"/>
</dbReference>
<gene>
    <name evidence="1" type="ORF">LCGC14_0598830</name>
</gene>
<comment type="caution">
    <text evidence="1">The sequence shown here is derived from an EMBL/GenBank/DDBJ whole genome shotgun (WGS) entry which is preliminary data.</text>
</comment>